<evidence type="ECO:0000256" key="1">
    <source>
        <dbReference type="SAM" id="Phobius"/>
    </source>
</evidence>
<name>A0ABS9DEB8_9ACTN</name>
<organism evidence="3 4">
    <name type="scientific">Gordonia tangerina</name>
    <dbReference type="NCBI Taxonomy" id="2911060"/>
    <lineage>
        <taxon>Bacteria</taxon>
        <taxon>Bacillati</taxon>
        <taxon>Actinomycetota</taxon>
        <taxon>Actinomycetes</taxon>
        <taxon>Mycobacteriales</taxon>
        <taxon>Gordoniaceae</taxon>
        <taxon>Gordonia</taxon>
    </lineage>
</organism>
<evidence type="ECO:0000313" key="4">
    <source>
        <dbReference type="Proteomes" id="UP001108089"/>
    </source>
</evidence>
<comment type="caution">
    <text evidence="3">The sequence shown here is derived from an EMBL/GenBank/DDBJ whole genome shotgun (WGS) entry which is preliminary data.</text>
</comment>
<evidence type="ECO:0000259" key="2">
    <source>
        <dbReference type="Pfam" id="PF01478"/>
    </source>
</evidence>
<protein>
    <submittedName>
        <fullName evidence="3">Prepilin peptidase</fullName>
        <ecNumber evidence="3">3.4.23.43</ecNumber>
    </submittedName>
</protein>
<dbReference type="Gene3D" id="1.20.120.1220">
    <property type="match status" value="1"/>
</dbReference>
<feature type="transmembrane region" description="Helical" evidence="1">
    <location>
        <begin position="44"/>
        <end position="62"/>
    </location>
</feature>
<dbReference type="Pfam" id="PF01478">
    <property type="entry name" value="Peptidase_A24"/>
    <property type="match status" value="1"/>
</dbReference>
<keyword evidence="3" id="KW-0378">Hydrolase</keyword>
<dbReference type="GO" id="GO:0004190">
    <property type="term" value="F:aspartic-type endopeptidase activity"/>
    <property type="evidence" value="ECO:0007669"/>
    <property type="project" value="UniProtKB-EC"/>
</dbReference>
<sequence>MATVLVLCWLATIAERDRRTGRIPVALMWPGLVIPVTLIPTDPAVGAAATLAAVPYLIAALVGHGGGGDIKLAFAIGGLVADPTLALLVVLLAATLGGLDHLWVRSGGPRPHAPALVAAAVIGLGLG</sequence>
<reference evidence="3" key="1">
    <citation type="submission" date="2022-01" db="EMBL/GenBank/DDBJ databases">
        <title>Gordonia xiamenensis sp. nov., isolated from surface seawater in Xiamen.</title>
        <authorList>
            <person name="He Y.F."/>
        </authorList>
    </citation>
    <scope>NUCLEOTIDE SEQUENCE</scope>
    <source>
        <strain evidence="3">GW1C4-4</strain>
    </source>
</reference>
<dbReference type="RefSeq" id="WP_235722087.1">
    <property type="nucleotide sequence ID" value="NZ_JAKGCU010000002.1"/>
</dbReference>
<dbReference type="Proteomes" id="UP001108089">
    <property type="component" value="Unassembled WGS sequence"/>
</dbReference>
<feature type="transmembrane region" description="Helical" evidence="1">
    <location>
        <begin position="74"/>
        <end position="96"/>
    </location>
</feature>
<proteinExistence type="predicted"/>
<dbReference type="InterPro" id="IPR000045">
    <property type="entry name" value="Prepilin_IV_endopep_pep"/>
</dbReference>
<gene>
    <name evidence="3" type="ORF">L1892_03600</name>
</gene>
<keyword evidence="1" id="KW-0472">Membrane</keyword>
<keyword evidence="1" id="KW-0812">Transmembrane</keyword>
<feature type="domain" description="Prepilin type IV endopeptidase peptidase" evidence="2">
    <location>
        <begin position="5"/>
        <end position="98"/>
    </location>
</feature>
<accession>A0ABS9DEB8</accession>
<keyword evidence="4" id="KW-1185">Reference proteome</keyword>
<evidence type="ECO:0000313" key="3">
    <source>
        <dbReference type="EMBL" id="MCF3937468.1"/>
    </source>
</evidence>
<dbReference type="EC" id="3.4.23.43" evidence="3"/>
<keyword evidence="1" id="KW-1133">Transmembrane helix</keyword>
<dbReference type="EMBL" id="JAKGCU010000002">
    <property type="protein sequence ID" value="MCF3937468.1"/>
    <property type="molecule type" value="Genomic_DNA"/>
</dbReference>